<dbReference type="AlphaFoldDB" id="A0A0S7EQZ6"/>
<feature type="transmembrane region" description="Helical" evidence="1">
    <location>
        <begin position="6"/>
        <end position="23"/>
    </location>
</feature>
<gene>
    <name evidence="2" type="primary">PPUP9120</name>
</gene>
<organism evidence="2">
    <name type="scientific">Poeciliopsis prolifica</name>
    <name type="common">blackstripe livebearer</name>
    <dbReference type="NCBI Taxonomy" id="188132"/>
    <lineage>
        <taxon>Eukaryota</taxon>
        <taxon>Metazoa</taxon>
        <taxon>Chordata</taxon>
        <taxon>Craniata</taxon>
        <taxon>Vertebrata</taxon>
        <taxon>Euteleostomi</taxon>
        <taxon>Actinopterygii</taxon>
        <taxon>Neopterygii</taxon>
        <taxon>Teleostei</taxon>
        <taxon>Neoteleostei</taxon>
        <taxon>Acanthomorphata</taxon>
        <taxon>Ovalentaria</taxon>
        <taxon>Atherinomorphae</taxon>
        <taxon>Cyprinodontiformes</taxon>
        <taxon>Poeciliidae</taxon>
        <taxon>Poeciliinae</taxon>
        <taxon>Poeciliopsis</taxon>
    </lineage>
</organism>
<dbReference type="EMBL" id="GBYX01476399">
    <property type="protein sequence ID" value="JAO05278.1"/>
    <property type="molecule type" value="Transcribed_RNA"/>
</dbReference>
<evidence type="ECO:0000256" key="1">
    <source>
        <dbReference type="SAM" id="Phobius"/>
    </source>
</evidence>
<keyword evidence="1" id="KW-1133">Transmembrane helix</keyword>
<protein>
    <submittedName>
        <fullName evidence="2">PPUP9120</fullName>
    </submittedName>
</protein>
<accession>A0A0S7EQZ6</accession>
<keyword evidence="1" id="KW-0472">Membrane</keyword>
<name>A0A0S7EQZ6_9TELE</name>
<proteinExistence type="predicted"/>
<evidence type="ECO:0000313" key="2">
    <source>
        <dbReference type="EMBL" id="JAO05278.1"/>
    </source>
</evidence>
<reference evidence="2" key="1">
    <citation type="submission" date="2014-12" db="EMBL/GenBank/DDBJ databases">
        <title>Parallel Evolution in Life History Adaptation Evident in the Tissue-Specific Poeciliopsis prolifica transcriptome.</title>
        <authorList>
            <person name="Jue N.K."/>
            <person name="Foley R.J."/>
            <person name="Obergfell C."/>
            <person name="Reznick D.N."/>
            <person name="O'Neill R.J."/>
            <person name="O'Neill M.J."/>
        </authorList>
    </citation>
    <scope>NUCLEOTIDE SEQUENCE</scope>
</reference>
<keyword evidence="1" id="KW-0812">Transmembrane</keyword>
<feature type="non-terminal residue" evidence="2">
    <location>
        <position position="133"/>
    </location>
</feature>
<sequence length="133" mass="15575">MAGNHWAKRHGISSLFLIIYITIRNFLNIKVIKGITASLYEIFWSIFGQFKAKHTNLEMHLYDVLRWFCLHCSPSLLTVMNRMQSEHLSQWATCPFITPGLPLSLRLTLPLTSHSFNLRGSFFYPERKKKDFV</sequence>